<name>A0A835IWG0_9MAGN</name>
<dbReference type="GO" id="GO:0004601">
    <property type="term" value="F:peroxidase activity"/>
    <property type="evidence" value="ECO:0007669"/>
    <property type="project" value="InterPro"/>
</dbReference>
<gene>
    <name evidence="1" type="ORF">IFM89_021739</name>
</gene>
<dbReference type="Gene3D" id="1.10.420.10">
    <property type="entry name" value="Peroxidase, domain 2"/>
    <property type="match status" value="1"/>
</dbReference>
<accession>A0A835IWG0</accession>
<dbReference type="Proteomes" id="UP000631114">
    <property type="component" value="Unassembled WGS sequence"/>
</dbReference>
<reference evidence="1 2" key="1">
    <citation type="submission" date="2020-10" db="EMBL/GenBank/DDBJ databases">
        <title>The Coptis chinensis genome and diversification of protoberbering-type alkaloids.</title>
        <authorList>
            <person name="Wang B."/>
            <person name="Shu S."/>
            <person name="Song C."/>
            <person name="Liu Y."/>
        </authorList>
    </citation>
    <scope>NUCLEOTIDE SEQUENCE [LARGE SCALE GENOMIC DNA]</scope>
    <source>
        <strain evidence="1">HL-2020</strain>
        <tissue evidence="1">Leaf</tissue>
    </source>
</reference>
<sequence length="98" mass="10730">MNRGILQIDQELALDSLTKNVVTSLANGTGFPAQFAAAMVKLGTVEVLTDVRDFVFLKIILAKEEMASDFDLEAVANIADGYCGNINTRSYRDNPLFE</sequence>
<comment type="caution">
    <text evidence="1">The sequence shown here is derived from an EMBL/GenBank/DDBJ whole genome shotgun (WGS) entry which is preliminary data.</text>
</comment>
<dbReference type="SUPFAM" id="SSF48113">
    <property type="entry name" value="Heme-dependent peroxidases"/>
    <property type="match status" value="1"/>
</dbReference>
<dbReference type="GO" id="GO:0006979">
    <property type="term" value="P:response to oxidative stress"/>
    <property type="evidence" value="ECO:0007669"/>
    <property type="project" value="InterPro"/>
</dbReference>
<dbReference type="AlphaFoldDB" id="A0A835IWG0"/>
<dbReference type="InterPro" id="IPR010255">
    <property type="entry name" value="Haem_peroxidase_sf"/>
</dbReference>
<dbReference type="GO" id="GO:0020037">
    <property type="term" value="F:heme binding"/>
    <property type="evidence" value="ECO:0007669"/>
    <property type="project" value="InterPro"/>
</dbReference>
<dbReference type="EMBL" id="JADFTS010000001">
    <property type="protein sequence ID" value="KAF9625351.1"/>
    <property type="molecule type" value="Genomic_DNA"/>
</dbReference>
<evidence type="ECO:0000313" key="2">
    <source>
        <dbReference type="Proteomes" id="UP000631114"/>
    </source>
</evidence>
<organism evidence="1 2">
    <name type="scientific">Coptis chinensis</name>
    <dbReference type="NCBI Taxonomy" id="261450"/>
    <lineage>
        <taxon>Eukaryota</taxon>
        <taxon>Viridiplantae</taxon>
        <taxon>Streptophyta</taxon>
        <taxon>Embryophyta</taxon>
        <taxon>Tracheophyta</taxon>
        <taxon>Spermatophyta</taxon>
        <taxon>Magnoliopsida</taxon>
        <taxon>Ranunculales</taxon>
        <taxon>Ranunculaceae</taxon>
        <taxon>Coptidoideae</taxon>
        <taxon>Coptis</taxon>
    </lineage>
</organism>
<evidence type="ECO:0000313" key="1">
    <source>
        <dbReference type="EMBL" id="KAF9625351.1"/>
    </source>
</evidence>
<protein>
    <submittedName>
        <fullName evidence="1">Uncharacterized protein</fullName>
    </submittedName>
</protein>
<proteinExistence type="predicted"/>
<keyword evidence="2" id="KW-1185">Reference proteome</keyword>
<dbReference type="OrthoDB" id="1433256at2759"/>